<keyword evidence="1" id="KW-0472">Membrane</keyword>
<reference evidence="2 3" key="1">
    <citation type="submission" date="2014-03" db="EMBL/GenBank/DDBJ databases">
        <authorList>
            <person name="Urmite Genomes U."/>
        </authorList>
    </citation>
    <scope>NUCLEOTIDE SEQUENCE [LARGE SCALE GENOMIC DNA]</scope>
    <source>
        <strain evidence="2 3">Vm-5</strain>
    </source>
</reference>
<keyword evidence="3" id="KW-1185">Reference proteome</keyword>
<dbReference type="AlphaFoldDB" id="A0A024QGJ4"/>
<dbReference type="OrthoDB" id="2433869at2"/>
<feature type="transmembrane region" description="Helical" evidence="1">
    <location>
        <begin position="7"/>
        <end position="23"/>
    </location>
</feature>
<organism evidence="2 3">
    <name type="scientific">Virgibacillus massiliensis</name>
    <dbReference type="NCBI Taxonomy" id="1462526"/>
    <lineage>
        <taxon>Bacteria</taxon>
        <taxon>Bacillati</taxon>
        <taxon>Bacillota</taxon>
        <taxon>Bacilli</taxon>
        <taxon>Bacillales</taxon>
        <taxon>Bacillaceae</taxon>
        <taxon>Virgibacillus</taxon>
    </lineage>
</organism>
<accession>A0A024QGJ4</accession>
<dbReference type="STRING" id="1462526.BN990_03413"/>
<name>A0A024QGJ4_9BACI</name>
<evidence type="ECO:0000256" key="1">
    <source>
        <dbReference type="SAM" id="Phobius"/>
    </source>
</evidence>
<protein>
    <submittedName>
        <fullName evidence="2">Uncharacterized protein</fullName>
    </submittedName>
</protein>
<dbReference type="Proteomes" id="UP000028875">
    <property type="component" value="Unassembled WGS sequence"/>
</dbReference>
<dbReference type="EMBL" id="CCDP010000002">
    <property type="protein sequence ID" value="CDQ41061.1"/>
    <property type="molecule type" value="Genomic_DNA"/>
</dbReference>
<dbReference type="eggNOG" id="ENOG5031D6I">
    <property type="taxonomic scope" value="Bacteria"/>
</dbReference>
<dbReference type="RefSeq" id="WP_038245800.1">
    <property type="nucleotide sequence ID" value="NZ_BNER01000007.1"/>
</dbReference>
<gene>
    <name evidence="2" type="ORF">BN990_03413</name>
</gene>
<proteinExistence type="predicted"/>
<keyword evidence="1" id="KW-1133">Transmembrane helix</keyword>
<keyword evidence="1" id="KW-0812">Transmembrane</keyword>
<evidence type="ECO:0000313" key="2">
    <source>
        <dbReference type="EMBL" id="CDQ41061.1"/>
    </source>
</evidence>
<sequence>MGRFWKLILIPFVVMICIGAFYLQRAIANGQLPDYDWDTQSGDEQLLENVTIYGHPIDQTGAMKITKNDTIYQNELFFIERMNGLTTHPIIEDLIEDHRNFMRGKSKELNHFYEDEELLVSVEIESNRELNQVRETDFRLAVEVFRKDTKEVNSFSVNIPNEDAYDYISLLDIRVENGNLFVITNNDTMEPTSDHPSNETRVYRLNIAGEKLISEERLLSFVGYDNNHPNEVASLLGGAEEIYSNEYMAVSVREVNEEEVNKLIVVNLKTEEQFRVDLPKDTLSQEAWIDKQSNMLYFWKSTEGGLEITPYDLSKQAVQNTIEVKLPESTFTEPRSFDGKNPGSNAIQEPYRMNVIRIHEGNAYVLSGQNPDKTDVYLHVVRLSDGEVLYKGKLDNRQKDGGFEIYNMTIR</sequence>
<comment type="caution">
    <text evidence="2">The sequence shown here is derived from an EMBL/GenBank/DDBJ whole genome shotgun (WGS) entry which is preliminary data.</text>
</comment>
<reference evidence="3" key="2">
    <citation type="submission" date="2014-05" db="EMBL/GenBank/DDBJ databases">
        <title>Draft genome sequence of Virgibacillus massiliensis Vm-5.</title>
        <authorList>
            <person name="Khelaifia S."/>
            <person name="Croce O."/>
            <person name="Lagier J.C."/>
            <person name="Raoult D."/>
        </authorList>
    </citation>
    <scope>NUCLEOTIDE SEQUENCE [LARGE SCALE GENOMIC DNA]</scope>
    <source>
        <strain evidence="3">Vm-5</strain>
    </source>
</reference>
<evidence type="ECO:0000313" key="3">
    <source>
        <dbReference type="Proteomes" id="UP000028875"/>
    </source>
</evidence>